<dbReference type="EMBL" id="FOVV01000001">
    <property type="protein sequence ID" value="SFN57474.1"/>
    <property type="molecule type" value="Genomic_DNA"/>
</dbReference>
<proteinExistence type="predicted"/>
<evidence type="ECO:0000313" key="3">
    <source>
        <dbReference type="Proteomes" id="UP000183083"/>
    </source>
</evidence>
<evidence type="ECO:0008006" key="4">
    <source>
        <dbReference type="Google" id="ProtNLM"/>
    </source>
</evidence>
<accession>A0AB38BMP6</accession>
<evidence type="ECO:0000313" key="2">
    <source>
        <dbReference type="EMBL" id="SFN57474.1"/>
    </source>
</evidence>
<protein>
    <recommendedName>
        <fullName evidence="4">DUF1534 domain-containing protein</fullName>
    </recommendedName>
</protein>
<dbReference type="Proteomes" id="UP000183083">
    <property type="component" value="Unassembled WGS sequence"/>
</dbReference>
<sequence>MNAISKACPLCVITSFEPGRNPQYSTAPESPQLRRKRTENHASSAARHLACVRYTLRGRQPLVMSARKYTSGLMATLGHRTSATSSKANSMTRTPVVCVSHKSITSRSGKRPVTDATRVRCLNCLGRRDVARRMDAVMGLSVRIGDESRAILRELARGLLNSLHAHVPWCSRKMTQLTPRWRYSTPKLFV</sequence>
<dbReference type="AlphaFoldDB" id="A0AB38BMP6"/>
<comment type="caution">
    <text evidence="2">The sequence shown here is derived from an EMBL/GenBank/DDBJ whole genome shotgun (WGS) entry which is preliminary data.</text>
</comment>
<feature type="region of interest" description="Disordered" evidence="1">
    <location>
        <begin position="21"/>
        <end position="44"/>
    </location>
</feature>
<evidence type="ECO:0000256" key="1">
    <source>
        <dbReference type="SAM" id="MobiDB-lite"/>
    </source>
</evidence>
<organism evidence="2 3">
    <name type="scientific">Pseudomonas syringae</name>
    <dbReference type="NCBI Taxonomy" id="317"/>
    <lineage>
        <taxon>Bacteria</taxon>
        <taxon>Pseudomonadati</taxon>
        <taxon>Pseudomonadota</taxon>
        <taxon>Gammaproteobacteria</taxon>
        <taxon>Pseudomonadales</taxon>
        <taxon>Pseudomonadaceae</taxon>
        <taxon>Pseudomonas</taxon>
    </lineage>
</organism>
<reference evidence="2 3" key="1">
    <citation type="submission" date="2016-10" db="EMBL/GenBank/DDBJ databases">
        <authorList>
            <person name="Varghese N."/>
            <person name="Submissions S."/>
        </authorList>
    </citation>
    <scope>NUCLEOTIDE SEQUENCE [LARGE SCALE GENOMIC DNA]</scope>
    <source>
        <strain evidence="2 3">BS0292</strain>
    </source>
</reference>
<name>A0AB38BMP6_PSESX</name>
<gene>
    <name evidence="2" type="ORF">SAMN05444065_101262</name>
</gene>